<accession>Q49KD3</accession>
<proteinExistence type="evidence at transcript level"/>
<gene>
    <name evidence="1" type="primary">HC1</name>
</gene>
<organism evidence="1">
    <name type="scientific">Homo sapiens</name>
    <name type="common">Human</name>
    <dbReference type="NCBI Taxonomy" id="9606"/>
    <lineage>
        <taxon>Eukaryota</taxon>
        <taxon>Metazoa</taxon>
        <taxon>Chordata</taxon>
        <taxon>Craniata</taxon>
        <taxon>Vertebrata</taxon>
        <taxon>Euteleostomi</taxon>
        <taxon>Mammalia</taxon>
        <taxon>Eutheria</taxon>
        <taxon>Euarchontoglires</taxon>
        <taxon>Primates</taxon>
        <taxon>Haplorrhini</taxon>
        <taxon>Catarrhini</taxon>
        <taxon>Hominidae</taxon>
        <taxon>Homo</taxon>
    </lineage>
</organism>
<protein>
    <submittedName>
        <fullName evidence="1">HC1</fullName>
    </submittedName>
</protein>
<evidence type="ECO:0000313" key="1">
    <source>
        <dbReference type="EMBL" id="AAX40472.1"/>
    </source>
</evidence>
<reference evidence="1" key="1">
    <citation type="submission" date="2004-11" db="EMBL/GenBank/DDBJ databases">
        <title>Cloning and characterization of HC1: a novel human DNA repair gene.</title>
        <authorList>
            <person name="Lopes D.O."/>
            <person name="Costa F.F."/>
            <person name="Goes A.M."/>
            <person name="Canitrot Y."/>
            <person name="Hoffmann J.S."/>
            <person name="Cazaux C."/>
            <person name="Pena S.D."/>
            <person name="Machado C.R."/>
        </authorList>
    </citation>
    <scope>NUCLEOTIDE SEQUENCE</scope>
</reference>
<dbReference type="EMBL" id="AY831680">
    <property type="protein sequence ID" value="AAX40472.1"/>
    <property type="molecule type" value="mRNA"/>
</dbReference>
<dbReference type="AlphaFoldDB" id="Q49KD3"/>
<name>Q49KD3_HUMAN</name>
<sequence length="59" mass="6500">MEKHEISLSTMRGYSKKTAICQPGRQPSLDTGSASTFILGFPASTTVRNKCLWLKPLSQ</sequence>